<dbReference type="RefSeq" id="WP_338685408.1">
    <property type="nucleotide sequence ID" value="NZ_AP024702.1"/>
</dbReference>
<evidence type="ECO:0000313" key="6">
    <source>
        <dbReference type="Proteomes" id="UP001374893"/>
    </source>
</evidence>
<dbReference type="PANTHER" id="PTHR30203:SF33">
    <property type="entry name" value="BLR4455 PROTEIN"/>
    <property type="match status" value="1"/>
</dbReference>
<gene>
    <name evidence="5" type="ORF">HAHE_28920</name>
</gene>
<dbReference type="InterPro" id="IPR003423">
    <property type="entry name" value="OMP_efflux"/>
</dbReference>
<dbReference type="Proteomes" id="UP001374893">
    <property type="component" value="Chromosome"/>
</dbReference>
<sequence length="463" mass="49911">MKLLPITPFSGCCLGLGVLLLAGCAVGPDYQVPPAKLEASFKSAGFSAPAPEGSWWKLFGDSELDRYIRMAEQGGPSARAALARYDQARSDLGLAKADASPAITGEMYATRRQDSGNTNFSAGIYNDYRAALNLSWEIDLWGRVRRQIGAAAADTSAAGFEYQAVLLSLRAEVARAYLSLRFADAEIELLEETEGLRSEARRLMKARFDGGASSRVDHERSVVEHEAVKAELEQLRAQRAKYENAVAALVGRSASGFRIPARSGRPSSPGVPGAVPSDLLRRRPDIAAAERRLAAASERIGVAIASYLPRVSLNGSGGFGSLSTGDLFNSNSKLWSLGPEVDVPIFQGGRAFGDKAKAEAAYREALENYRDVLVKAVQETEDSLNDTRRLATASQARARGSKSSKKAAELVRKRYEGGATDYFEVVESERNSLNGQRETVSVQLNRALATTRLIQALGGGWTR</sequence>
<feature type="region of interest" description="Disordered" evidence="4">
    <location>
        <begin position="386"/>
        <end position="405"/>
    </location>
</feature>
<keyword evidence="2" id="KW-0472">Membrane</keyword>
<keyword evidence="2" id="KW-0812">Transmembrane</keyword>
<evidence type="ECO:0000256" key="3">
    <source>
        <dbReference type="SAM" id="Coils"/>
    </source>
</evidence>
<dbReference type="Gene3D" id="1.20.1600.10">
    <property type="entry name" value="Outer membrane efflux proteins (OEP)"/>
    <property type="match status" value="1"/>
</dbReference>
<reference evidence="5 6" key="1">
    <citation type="submission" date="2021-06" db="EMBL/GenBank/DDBJ databases">
        <title>Complete genome of Haloferula helveola possessing various polysaccharide degrading enzymes.</title>
        <authorList>
            <person name="Takami H."/>
            <person name="Huang C."/>
            <person name="Hamasaki K."/>
        </authorList>
    </citation>
    <scope>NUCLEOTIDE SEQUENCE [LARGE SCALE GENOMIC DNA]</scope>
    <source>
        <strain evidence="5 6">CN-1</strain>
    </source>
</reference>
<dbReference type="SUPFAM" id="SSF56954">
    <property type="entry name" value="Outer membrane efflux proteins (OEP)"/>
    <property type="match status" value="1"/>
</dbReference>
<name>A0ABM7RBL3_9BACT</name>
<dbReference type="PANTHER" id="PTHR30203">
    <property type="entry name" value="OUTER MEMBRANE CATION EFFLUX PROTEIN"/>
    <property type="match status" value="1"/>
</dbReference>
<evidence type="ECO:0000256" key="1">
    <source>
        <dbReference type="ARBA" id="ARBA00007613"/>
    </source>
</evidence>
<proteinExistence type="inferred from homology"/>
<comment type="subcellular location">
    <subcellularLocation>
        <location evidence="2">Cell membrane</location>
        <topology evidence="2">Lipid-anchor</topology>
    </subcellularLocation>
</comment>
<keyword evidence="2" id="KW-0449">Lipoprotein</keyword>
<dbReference type="PROSITE" id="PS51257">
    <property type="entry name" value="PROKAR_LIPOPROTEIN"/>
    <property type="match status" value="1"/>
</dbReference>
<evidence type="ECO:0000256" key="2">
    <source>
        <dbReference type="RuleBase" id="RU362097"/>
    </source>
</evidence>
<keyword evidence="6" id="KW-1185">Reference proteome</keyword>
<dbReference type="Gene3D" id="2.20.200.10">
    <property type="entry name" value="Outer membrane efflux proteins (OEP)"/>
    <property type="match status" value="1"/>
</dbReference>
<keyword evidence="2" id="KW-0732">Signal</keyword>
<comment type="similarity">
    <text evidence="1 2">Belongs to the outer membrane factor (OMF) (TC 1.B.17) family.</text>
</comment>
<dbReference type="InterPro" id="IPR010131">
    <property type="entry name" value="MdtP/NodT-like"/>
</dbReference>
<evidence type="ECO:0008006" key="7">
    <source>
        <dbReference type="Google" id="ProtNLM"/>
    </source>
</evidence>
<keyword evidence="3" id="KW-0175">Coiled coil</keyword>
<feature type="coiled-coil region" evidence="3">
    <location>
        <begin position="218"/>
        <end position="252"/>
    </location>
</feature>
<accession>A0ABM7RBL3</accession>
<dbReference type="Pfam" id="PF02321">
    <property type="entry name" value="OEP"/>
    <property type="match status" value="2"/>
</dbReference>
<dbReference type="EMBL" id="AP024702">
    <property type="protein sequence ID" value="BCX48984.1"/>
    <property type="molecule type" value="Genomic_DNA"/>
</dbReference>
<dbReference type="NCBIfam" id="TIGR01845">
    <property type="entry name" value="outer_NodT"/>
    <property type="match status" value="1"/>
</dbReference>
<evidence type="ECO:0000256" key="4">
    <source>
        <dbReference type="SAM" id="MobiDB-lite"/>
    </source>
</evidence>
<organism evidence="5 6">
    <name type="scientific">Haloferula helveola</name>
    <dbReference type="NCBI Taxonomy" id="490095"/>
    <lineage>
        <taxon>Bacteria</taxon>
        <taxon>Pseudomonadati</taxon>
        <taxon>Verrucomicrobiota</taxon>
        <taxon>Verrucomicrobiia</taxon>
        <taxon>Verrucomicrobiales</taxon>
        <taxon>Verrucomicrobiaceae</taxon>
        <taxon>Haloferula</taxon>
    </lineage>
</organism>
<feature type="signal peptide" evidence="2">
    <location>
        <begin position="1"/>
        <end position="27"/>
    </location>
</feature>
<keyword evidence="2" id="KW-0564">Palmitate</keyword>
<protein>
    <recommendedName>
        <fullName evidence="7">Outer membrane protein, multidrug efflux system</fullName>
    </recommendedName>
</protein>
<evidence type="ECO:0000313" key="5">
    <source>
        <dbReference type="EMBL" id="BCX48984.1"/>
    </source>
</evidence>
<feature type="chain" id="PRO_5044994493" description="Outer membrane protein, multidrug efflux system" evidence="2">
    <location>
        <begin position="28"/>
        <end position="463"/>
    </location>
</feature>
<keyword evidence="2" id="KW-1134">Transmembrane beta strand</keyword>